<proteinExistence type="predicted"/>
<dbReference type="EMBL" id="LBQX01000033">
    <property type="protein sequence ID" value="KKP86098.1"/>
    <property type="molecule type" value="Genomic_DNA"/>
</dbReference>
<dbReference type="AlphaFoldDB" id="A0A0G0CYJ6"/>
<sequence>MALLERTWKKLANTINLDSLTSSVIFEPTGLKQKQLFISGIHLDELETSNILKGWFKNNPHAVPNSLKMLRANPEITDESERGVLKWTWRGKKPVDANRGYGIPDKVTKNYWVSEEIKDRIKDYPDLEYVFSFHEDIENEGYRKEGSKVVTFNKDNDSFYMYDIFARNEGSDRVLPFFDELRKTLRQAGFGLYTGLDDYKPGTHETVQGNPVYDGYCPQESIIDGSFENWMVDKGEHGLNKVKRSFIFEIPKSLTSEKKQEMVQIIFDKFIIPFLNSNH</sequence>
<comment type="caution">
    <text evidence="1">The sequence shown here is derived from an EMBL/GenBank/DDBJ whole genome shotgun (WGS) entry which is preliminary data.</text>
</comment>
<dbReference type="Gene3D" id="3.40.630.10">
    <property type="entry name" value="Zn peptidases"/>
    <property type="match status" value="1"/>
</dbReference>
<protein>
    <submittedName>
        <fullName evidence="1">Uncharacterized protein</fullName>
    </submittedName>
</protein>
<dbReference type="Proteomes" id="UP000034536">
    <property type="component" value="Unassembled WGS sequence"/>
</dbReference>
<evidence type="ECO:0000313" key="1">
    <source>
        <dbReference type="EMBL" id="KKP86098.1"/>
    </source>
</evidence>
<evidence type="ECO:0000313" key="2">
    <source>
        <dbReference type="Proteomes" id="UP000034536"/>
    </source>
</evidence>
<accession>A0A0G0CYJ6</accession>
<reference evidence="1 2" key="1">
    <citation type="journal article" date="2015" name="Nature">
        <title>rRNA introns, odd ribosomes, and small enigmatic genomes across a large radiation of phyla.</title>
        <authorList>
            <person name="Brown C.T."/>
            <person name="Hug L.A."/>
            <person name="Thomas B.C."/>
            <person name="Sharon I."/>
            <person name="Castelle C.J."/>
            <person name="Singh A."/>
            <person name="Wilkins M.J."/>
            <person name="Williams K.H."/>
            <person name="Banfield J.F."/>
        </authorList>
    </citation>
    <scope>NUCLEOTIDE SEQUENCE [LARGE SCALE GENOMIC DNA]</scope>
</reference>
<gene>
    <name evidence="1" type="ORF">UR89_C0033G0001</name>
</gene>
<name>A0A0G0CYJ6_9BACT</name>
<organism evidence="1 2">
    <name type="scientific">Candidatus Roizmanbacteria bacterium GW2011_GWA2_35_8</name>
    <dbReference type="NCBI Taxonomy" id="1618479"/>
    <lineage>
        <taxon>Bacteria</taxon>
        <taxon>Candidatus Roizmaniibacteriota</taxon>
    </lineage>
</organism>